<proteinExistence type="predicted"/>
<feature type="region of interest" description="Disordered" evidence="1">
    <location>
        <begin position="175"/>
        <end position="199"/>
    </location>
</feature>
<gene>
    <name evidence="2" type="ORF">N0392_01975</name>
</gene>
<protein>
    <submittedName>
        <fullName evidence="2">Uncharacterized protein</fullName>
    </submittedName>
</protein>
<evidence type="ECO:0000313" key="2">
    <source>
        <dbReference type="EMBL" id="MCY0788456.1"/>
    </source>
</evidence>
<dbReference type="EMBL" id="JAPNMI010000001">
    <property type="protein sequence ID" value="MCY0788456.1"/>
    <property type="molecule type" value="Genomic_DNA"/>
</dbReference>
<dbReference type="AlphaFoldDB" id="A0A9Q4GQ36"/>
<evidence type="ECO:0000313" key="3">
    <source>
        <dbReference type="Proteomes" id="UP001076655"/>
    </source>
</evidence>
<dbReference type="Proteomes" id="UP001076655">
    <property type="component" value="Unassembled WGS sequence"/>
</dbReference>
<name>A0A9Q4GQ36_MORMO</name>
<reference evidence="2" key="1">
    <citation type="submission" date="2022-08" db="EMBL/GenBank/DDBJ databases">
        <authorList>
            <person name="Dale J.L."/>
        </authorList>
    </citation>
    <scope>NUCLEOTIDE SEQUENCE</scope>
    <source>
        <strain evidence="2">2022EL-00758</strain>
    </source>
</reference>
<accession>A0A9Q4GQ36</accession>
<organism evidence="2 3">
    <name type="scientific">Morganella morganii</name>
    <name type="common">Proteus morganii</name>
    <dbReference type="NCBI Taxonomy" id="582"/>
    <lineage>
        <taxon>Bacteria</taxon>
        <taxon>Pseudomonadati</taxon>
        <taxon>Pseudomonadota</taxon>
        <taxon>Gammaproteobacteria</taxon>
        <taxon>Enterobacterales</taxon>
        <taxon>Morganellaceae</taxon>
        <taxon>Morganella</taxon>
    </lineage>
</organism>
<comment type="caution">
    <text evidence="2">The sequence shown here is derived from an EMBL/GenBank/DDBJ whole genome shotgun (WGS) entry which is preliminary data.</text>
</comment>
<sequence length="471" mass="50347">MMHDRKKAVTQSISLCPIWPMQAADKIGRMVGEINQANKIMSTISSTSQNNAIKGGFAAETWHAESFNLDAILKDKDVRAFTDQFRNTPLGKNHQVHDIVVMKGDEQLVGAQLKYFRNADETQKAFRSTKDGVHQYEHSDVFIGPADQIDGIRDSAQRAVLKNQQKRPIVSEAAEKVRDKTSGSIEAEGVKSTPLSKREAEAVGAGKQSGKALHDKIQTGYLNKATIQQSVRAAGSAAIITTVIAGSINTFQYVRQVKNGEITVEQATIQILQNTVIAAGDSALKAGVATASVSIAARSLPGLFTGTVFKRSLANGGIAAAAVCAVDIVQNIVLFATGKITVQELESRTGKGLFQTGSGVAGASIGAAVGSPAGPIGMLVGSLIGGLITTLGMNIALDNHLDKNFELTLANTKQVVSNGQVMQDALSYLHQSQIYYADFHKGLYLSEKHFASQIKTMEAQSIRLKNKINNL</sequence>
<dbReference type="RefSeq" id="WP_267785148.1">
    <property type="nucleotide sequence ID" value="NZ_JAPNMI010000001.1"/>
</dbReference>
<evidence type="ECO:0000256" key="1">
    <source>
        <dbReference type="SAM" id="MobiDB-lite"/>
    </source>
</evidence>